<reference evidence="6" key="2">
    <citation type="submission" date="2014-04" db="EMBL/GenBank/DDBJ databases">
        <authorList>
            <person name="Xu Y.W."/>
            <person name="Yang Q."/>
        </authorList>
    </citation>
    <scope>NUCLEOTIDE SEQUENCE</scope>
    <source>
        <strain evidence="6">DSM 44626</strain>
    </source>
</reference>
<dbReference type="Proteomes" id="UP000028880">
    <property type="component" value="Unassembled WGS sequence"/>
</dbReference>
<accession>A0A024JX22</accession>
<dbReference type="PANTHER" id="PTHR30055:SF234">
    <property type="entry name" value="HTH-TYPE TRANSCRIPTIONAL REGULATOR BETI"/>
    <property type="match status" value="1"/>
</dbReference>
<sequence length="278" mass="29262">MSTYTTTSASAAVGEDLVQAALRAGRALGKDVADVPVIAIAREAGISRSTLIRRLGGSRAALDEAVRAAGVDPGGQAPVRTRALDAAAELISTSGLAAATLEAIAARAQCSVHSLYASFGGRDELLRALFERHSPLLQIEDFIDGADGDLATTVRSLYGLIVHTLDREPRVAPALLAETLARPGSPAIQNLLGHNAPRILASLGGWLTNEIQAGRIRDLPLSLLIQQLIAPIAVHMLVRPAVPQLPGLELPDLDNVCDTFTDTFLRAVTTSPGRRRAR</sequence>
<keyword evidence="1" id="KW-0805">Transcription regulation</keyword>
<reference evidence="6" key="1">
    <citation type="journal article" date="2014" name="Genome Announc.">
        <title>Draft Genome Sequence of Mycobacterium triplex DSM 44626.</title>
        <authorList>
            <person name="Sassi M."/>
            <person name="Croce O."/>
            <person name="Robert C."/>
            <person name="Raoult D."/>
            <person name="Drancourt M."/>
        </authorList>
    </citation>
    <scope>NUCLEOTIDE SEQUENCE [LARGE SCALE GENOMIC DNA]</scope>
    <source>
        <strain evidence="6">DSM 44626</strain>
    </source>
</reference>
<dbReference type="HOGENOM" id="CLU_1053014_0_0_11"/>
<evidence type="ECO:0000313" key="7">
    <source>
        <dbReference type="EMBL" id="ORX02040.1"/>
    </source>
</evidence>
<evidence type="ECO:0000256" key="3">
    <source>
        <dbReference type="ARBA" id="ARBA00023163"/>
    </source>
</evidence>
<dbReference type="InterPro" id="IPR050109">
    <property type="entry name" value="HTH-type_TetR-like_transc_reg"/>
</dbReference>
<feature type="domain" description="HTH tetR-type" evidence="5">
    <location>
        <begin position="77"/>
        <end position="137"/>
    </location>
</feature>
<dbReference type="PROSITE" id="PS50977">
    <property type="entry name" value="HTH_TETR_2"/>
    <property type="match status" value="1"/>
</dbReference>
<dbReference type="eggNOG" id="COG1309">
    <property type="taxonomic scope" value="Bacteria"/>
</dbReference>
<evidence type="ECO:0000259" key="5">
    <source>
        <dbReference type="PROSITE" id="PS50977"/>
    </source>
</evidence>
<dbReference type="AlphaFoldDB" id="A0A024JX22"/>
<feature type="DNA-binding region" description="H-T-H motif" evidence="4">
    <location>
        <begin position="100"/>
        <end position="119"/>
    </location>
</feature>
<keyword evidence="3" id="KW-0804">Transcription</keyword>
<gene>
    <name evidence="7" type="ORF">AWC29_21110</name>
    <name evidence="6" type="ORF">BN973_02129</name>
</gene>
<dbReference type="EMBL" id="HG964446">
    <property type="protein sequence ID" value="CDO87773.1"/>
    <property type="molecule type" value="Genomic_DNA"/>
</dbReference>
<organism evidence="6">
    <name type="scientific">Mycobacterium triplex</name>
    <dbReference type="NCBI Taxonomy" id="47839"/>
    <lineage>
        <taxon>Bacteria</taxon>
        <taxon>Bacillati</taxon>
        <taxon>Actinomycetota</taxon>
        <taxon>Actinomycetes</taxon>
        <taxon>Mycobacteriales</taxon>
        <taxon>Mycobacteriaceae</taxon>
        <taxon>Mycobacterium</taxon>
        <taxon>Mycobacterium simiae complex</taxon>
    </lineage>
</organism>
<dbReference type="SUPFAM" id="SSF46689">
    <property type="entry name" value="Homeodomain-like"/>
    <property type="match status" value="1"/>
</dbReference>
<dbReference type="EMBL" id="LQPY01000028">
    <property type="protein sequence ID" value="ORX02040.1"/>
    <property type="molecule type" value="Genomic_DNA"/>
</dbReference>
<dbReference type="Pfam" id="PF00440">
    <property type="entry name" value="TetR_N"/>
    <property type="match status" value="1"/>
</dbReference>
<dbReference type="STRING" id="47839.BN973_02129"/>
<protein>
    <submittedName>
        <fullName evidence="6">TetR family transcriptional regulator</fullName>
    </submittedName>
</protein>
<evidence type="ECO:0000313" key="8">
    <source>
        <dbReference type="Proteomes" id="UP000193710"/>
    </source>
</evidence>
<dbReference type="RefSeq" id="WP_051641209.1">
    <property type="nucleotide sequence ID" value="NZ_HG964446.1"/>
</dbReference>
<dbReference type="SUPFAM" id="SSF48498">
    <property type="entry name" value="Tetracyclin repressor-like, C-terminal domain"/>
    <property type="match status" value="1"/>
</dbReference>
<dbReference type="GO" id="GO:0000976">
    <property type="term" value="F:transcription cis-regulatory region binding"/>
    <property type="evidence" value="ECO:0007669"/>
    <property type="project" value="TreeGrafter"/>
</dbReference>
<dbReference type="PANTHER" id="PTHR30055">
    <property type="entry name" value="HTH-TYPE TRANSCRIPTIONAL REGULATOR RUTR"/>
    <property type="match status" value="1"/>
</dbReference>
<dbReference type="Gene3D" id="1.10.357.10">
    <property type="entry name" value="Tetracycline Repressor, domain 2"/>
    <property type="match status" value="1"/>
</dbReference>
<dbReference type="Proteomes" id="UP000193710">
    <property type="component" value="Unassembled WGS sequence"/>
</dbReference>
<evidence type="ECO:0000256" key="2">
    <source>
        <dbReference type="ARBA" id="ARBA00023125"/>
    </source>
</evidence>
<reference evidence="7 8" key="3">
    <citation type="submission" date="2016-01" db="EMBL/GenBank/DDBJ databases">
        <title>The new phylogeny of the genus Mycobacterium.</title>
        <authorList>
            <person name="Tarcisio F."/>
            <person name="Conor M."/>
            <person name="Antonella G."/>
            <person name="Elisabetta G."/>
            <person name="Giulia F.S."/>
            <person name="Sara T."/>
            <person name="Anna F."/>
            <person name="Clotilde B."/>
            <person name="Roberto B."/>
            <person name="Veronica D.S."/>
            <person name="Fabio R."/>
            <person name="Monica P."/>
            <person name="Olivier J."/>
            <person name="Enrico T."/>
            <person name="Nicola S."/>
        </authorList>
    </citation>
    <scope>NUCLEOTIDE SEQUENCE [LARGE SCALE GENOMIC DNA]</scope>
    <source>
        <strain evidence="7 8">DSM 44626</strain>
    </source>
</reference>
<dbReference type="InterPro" id="IPR009057">
    <property type="entry name" value="Homeodomain-like_sf"/>
</dbReference>
<dbReference type="InterPro" id="IPR036271">
    <property type="entry name" value="Tet_transcr_reg_TetR-rel_C_sf"/>
</dbReference>
<evidence type="ECO:0000256" key="4">
    <source>
        <dbReference type="PROSITE-ProRule" id="PRU00335"/>
    </source>
</evidence>
<dbReference type="GO" id="GO:0003700">
    <property type="term" value="F:DNA-binding transcription factor activity"/>
    <property type="evidence" value="ECO:0007669"/>
    <property type="project" value="TreeGrafter"/>
</dbReference>
<name>A0A024JX22_9MYCO</name>
<keyword evidence="8" id="KW-1185">Reference proteome</keyword>
<keyword evidence="2 4" id="KW-0238">DNA-binding</keyword>
<evidence type="ECO:0000256" key="1">
    <source>
        <dbReference type="ARBA" id="ARBA00023015"/>
    </source>
</evidence>
<evidence type="ECO:0000313" key="6">
    <source>
        <dbReference type="EMBL" id="CDO87773.1"/>
    </source>
</evidence>
<proteinExistence type="predicted"/>
<dbReference type="InterPro" id="IPR001647">
    <property type="entry name" value="HTH_TetR"/>
</dbReference>